<protein>
    <recommendedName>
        <fullName evidence="2">DUF2154 domain-containing protein</fullName>
    </recommendedName>
</protein>
<dbReference type="AlphaFoldDB" id="A0A1X9YNA0"/>
<dbReference type="KEGG" id="pact:CA264_02255"/>
<evidence type="ECO:0000313" key="3">
    <source>
        <dbReference type="EMBL" id="ARS34355.1"/>
    </source>
</evidence>
<dbReference type="Pfam" id="PF17115">
    <property type="entry name" value="Toast_rack_N"/>
    <property type="match status" value="1"/>
</dbReference>
<dbReference type="STRING" id="709015.GCA_000472485_00444"/>
<dbReference type="Proteomes" id="UP000266292">
    <property type="component" value="Chromosome"/>
</dbReference>
<reference evidence="4" key="1">
    <citation type="submission" date="2017-05" db="EMBL/GenBank/DDBJ databases">
        <authorList>
            <person name="Ray J."/>
            <person name="Price M."/>
            <person name="Deutschbauer A."/>
        </authorList>
    </citation>
    <scope>NUCLEOTIDE SEQUENCE [LARGE SCALE GENOMIC DNA]</scope>
    <source>
        <strain evidence="4">DSM 19842</strain>
    </source>
</reference>
<name>A0A1X9YNA0_9BACT</name>
<dbReference type="EMBL" id="CP021235">
    <property type="protein sequence ID" value="ARS34355.1"/>
    <property type="molecule type" value="Genomic_DNA"/>
</dbReference>
<evidence type="ECO:0000259" key="2">
    <source>
        <dbReference type="Pfam" id="PF17115"/>
    </source>
</evidence>
<accession>A0A1X9YNA0</accession>
<gene>
    <name evidence="3" type="ORF">CA264_02255</name>
</gene>
<evidence type="ECO:0000256" key="1">
    <source>
        <dbReference type="SAM" id="SignalP"/>
    </source>
</evidence>
<keyword evidence="1" id="KW-0732">Signal</keyword>
<feature type="signal peptide" evidence="1">
    <location>
        <begin position="1"/>
        <end position="19"/>
    </location>
</feature>
<keyword evidence="4" id="KW-1185">Reference proteome</keyword>
<proteinExistence type="predicted"/>
<sequence>MRKLSLLLCLFLITHALVAQQKYEQSISASGVKKGSVRLEIPAGTLHLNASGSALLSTQVLYGRPSWRPGMTLKKQNGAADIRLSQENLEDGEENSENKWVVNLSKSTPLALYLQMGAGESTIDLSNSQVQQLEVEAGAAALDIKLSKSELRKADIKAGVGQLTLDLRGDWDHDLTLDVAGGIGEINLKLPKGTGVRLETNGLGSQHLDGLTREGNYYRNAALGKARHTITIKASGGLGSVVVMNEK</sequence>
<dbReference type="InterPro" id="IPR031346">
    <property type="entry name" value="DUF2154_N"/>
</dbReference>
<organism evidence="3 4">
    <name type="scientific">Pontibacter actiniarum</name>
    <dbReference type="NCBI Taxonomy" id="323450"/>
    <lineage>
        <taxon>Bacteria</taxon>
        <taxon>Pseudomonadati</taxon>
        <taxon>Bacteroidota</taxon>
        <taxon>Cytophagia</taxon>
        <taxon>Cytophagales</taxon>
        <taxon>Hymenobacteraceae</taxon>
        <taxon>Pontibacter</taxon>
    </lineage>
</organism>
<evidence type="ECO:0000313" key="4">
    <source>
        <dbReference type="Proteomes" id="UP000266292"/>
    </source>
</evidence>
<dbReference type="OrthoDB" id="892562at2"/>
<feature type="chain" id="PRO_5011007654" description="DUF2154 domain-containing protein" evidence="1">
    <location>
        <begin position="20"/>
        <end position="247"/>
    </location>
</feature>
<feature type="domain" description="DUF2154" evidence="2">
    <location>
        <begin position="31"/>
        <end position="118"/>
    </location>
</feature>
<dbReference type="RefSeq" id="WP_025604201.1">
    <property type="nucleotide sequence ID" value="NZ_CP021235.1"/>
</dbReference>